<evidence type="ECO:0000256" key="6">
    <source>
        <dbReference type="PROSITE-ProRule" id="PRU00433"/>
    </source>
</evidence>
<dbReference type="AlphaFoldDB" id="A0A552AHV7"/>
<gene>
    <name evidence="8" type="ORF">EWV63_14015</name>
</gene>
<evidence type="ECO:0000313" key="8">
    <source>
        <dbReference type="EMBL" id="TRT85056.1"/>
    </source>
</evidence>
<sequence length="92" mass="10128">RRLCAACHIVTAEGRRTPGPSLFGVAGRRSGALDGFRFSAASRDANVEWKRDSLDAYLKNPREFMPGTTMAMPGVRGDDERANIVAYLETLR</sequence>
<keyword evidence="4" id="KW-0249">Electron transport</keyword>
<feature type="non-terminal residue" evidence="8">
    <location>
        <position position="1"/>
    </location>
</feature>
<dbReference type="PRINTS" id="PR00604">
    <property type="entry name" value="CYTCHRMECIAB"/>
</dbReference>
<dbReference type="Gene3D" id="1.10.760.10">
    <property type="entry name" value="Cytochrome c-like domain"/>
    <property type="match status" value="1"/>
</dbReference>
<evidence type="ECO:0000259" key="7">
    <source>
        <dbReference type="PROSITE" id="PS51007"/>
    </source>
</evidence>
<dbReference type="Pfam" id="PF00034">
    <property type="entry name" value="Cytochrom_C"/>
    <property type="match status" value="1"/>
</dbReference>
<dbReference type="PROSITE" id="PS51007">
    <property type="entry name" value="CYTC"/>
    <property type="match status" value="1"/>
</dbReference>
<dbReference type="PANTHER" id="PTHR11961">
    <property type="entry name" value="CYTOCHROME C"/>
    <property type="match status" value="1"/>
</dbReference>
<dbReference type="EMBL" id="SFBR01000120">
    <property type="protein sequence ID" value="TRT85056.1"/>
    <property type="molecule type" value="Genomic_DNA"/>
</dbReference>
<dbReference type="InterPro" id="IPR036909">
    <property type="entry name" value="Cyt_c-like_dom_sf"/>
</dbReference>
<feature type="domain" description="Cytochrome c" evidence="7">
    <location>
        <begin position="1"/>
        <end position="92"/>
    </location>
</feature>
<keyword evidence="5 6" id="KW-0408">Iron</keyword>
<dbReference type="InterPro" id="IPR002327">
    <property type="entry name" value="Cyt_c_1A/1B"/>
</dbReference>
<proteinExistence type="predicted"/>
<dbReference type="GO" id="GO:0020037">
    <property type="term" value="F:heme binding"/>
    <property type="evidence" value="ECO:0007669"/>
    <property type="project" value="InterPro"/>
</dbReference>
<dbReference type="GO" id="GO:0009055">
    <property type="term" value="F:electron transfer activity"/>
    <property type="evidence" value="ECO:0007669"/>
    <property type="project" value="InterPro"/>
</dbReference>
<dbReference type="SUPFAM" id="SSF46626">
    <property type="entry name" value="Cytochrome c"/>
    <property type="match status" value="1"/>
</dbReference>
<evidence type="ECO:0000256" key="3">
    <source>
        <dbReference type="ARBA" id="ARBA00022723"/>
    </source>
</evidence>
<comment type="caution">
    <text evidence="8">The sequence shown here is derived from an EMBL/GenBank/DDBJ whole genome shotgun (WGS) entry which is preliminary data.</text>
</comment>
<keyword evidence="3 6" id="KW-0479">Metal-binding</keyword>
<dbReference type="InterPro" id="IPR009056">
    <property type="entry name" value="Cyt_c-like_dom"/>
</dbReference>
<dbReference type="Proteomes" id="UP000316280">
    <property type="component" value="Unassembled WGS sequence"/>
</dbReference>
<dbReference type="GO" id="GO:0046872">
    <property type="term" value="F:metal ion binding"/>
    <property type="evidence" value="ECO:0007669"/>
    <property type="project" value="UniProtKB-KW"/>
</dbReference>
<keyword evidence="2 6" id="KW-0349">Heme</keyword>
<protein>
    <submittedName>
        <fullName evidence="8">C-type cytochrome</fullName>
    </submittedName>
</protein>
<evidence type="ECO:0000313" key="9">
    <source>
        <dbReference type="Proteomes" id="UP000316280"/>
    </source>
</evidence>
<reference evidence="8 9" key="1">
    <citation type="submission" date="2019-01" db="EMBL/GenBank/DDBJ databases">
        <title>Coherence of Microcystis species and biogeography revealed through population genomics.</title>
        <authorList>
            <person name="Perez-Carrascal O.M."/>
            <person name="Terrat Y."/>
            <person name="Giani A."/>
            <person name="Fortin N."/>
            <person name="Tromas N."/>
            <person name="Shapiro B.J."/>
        </authorList>
    </citation>
    <scope>NUCLEOTIDE SEQUENCE [LARGE SCALE GENOMIC DNA]</scope>
    <source>
        <strain evidence="8">Ma_OC_H_19870700_S124</strain>
    </source>
</reference>
<evidence type="ECO:0000256" key="1">
    <source>
        <dbReference type="ARBA" id="ARBA00022448"/>
    </source>
</evidence>
<keyword evidence="1" id="KW-0813">Transport</keyword>
<accession>A0A552AHV7</accession>
<evidence type="ECO:0000256" key="5">
    <source>
        <dbReference type="ARBA" id="ARBA00023004"/>
    </source>
</evidence>
<evidence type="ECO:0000256" key="2">
    <source>
        <dbReference type="ARBA" id="ARBA00022617"/>
    </source>
</evidence>
<evidence type="ECO:0000256" key="4">
    <source>
        <dbReference type="ARBA" id="ARBA00022982"/>
    </source>
</evidence>
<name>A0A552AHV7_MICAE</name>
<organism evidence="8 9">
    <name type="scientific">Microcystis aeruginosa Ma_OC_H_19870700_S124</name>
    <dbReference type="NCBI Taxonomy" id="2486262"/>
    <lineage>
        <taxon>Bacteria</taxon>
        <taxon>Bacillati</taxon>
        <taxon>Cyanobacteriota</taxon>
        <taxon>Cyanophyceae</taxon>
        <taxon>Oscillatoriophycideae</taxon>
        <taxon>Chroococcales</taxon>
        <taxon>Microcystaceae</taxon>
        <taxon>Microcystis</taxon>
    </lineage>
</organism>